<dbReference type="EC" id="3.5.1.23" evidence="14"/>
<dbReference type="InterPro" id="IPR038445">
    <property type="entry name" value="NCDase_C_sf"/>
</dbReference>
<dbReference type="GO" id="GO:0016020">
    <property type="term" value="C:membrane"/>
    <property type="evidence" value="ECO:0007669"/>
    <property type="project" value="GOC"/>
</dbReference>
<evidence type="ECO:0000256" key="5">
    <source>
        <dbReference type="ARBA" id="ARBA00022525"/>
    </source>
</evidence>
<gene>
    <name evidence="18" type="ORF">ES319_1Z067200v1</name>
</gene>
<dbReference type="AlphaFoldDB" id="A0A5J5N9R6"/>
<feature type="chain" id="PRO_5023850326" description="Neutral ceramidase" evidence="15">
    <location>
        <begin position="27"/>
        <end position="734"/>
    </location>
</feature>
<accession>A0A5J5N9R6</accession>
<evidence type="ECO:0000313" key="18">
    <source>
        <dbReference type="EMBL" id="KAB1669193.1"/>
    </source>
</evidence>
<keyword evidence="13" id="KW-0479">Metal-binding</keyword>
<comment type="catalytic activity">
    <reaction evidence="12 14">
        <text>an N-acylsphing-4-enine + H2O = sphing-4-enine + a fatty acid</text>
        <dbReference type="Rhea" id="RHEA:20856"/>
        <dbReference type="ChEBI" id="CHEBI:15377"/>
        <dbReference type="ChEBI" id="CHEBI:28868"/>
        <dbReference type="ChEBI" id="CHEBI:52639"/>
        <dbReference type="ChEBI" id="CHEBI:57756"/>
        <dbReference type="EC" id="3.5.1.23"/>
    </reaction>
</comment>
<comment type="cofactor">
    <cofactor evidence="13">
        <name>Zn(2+)</name>
        <dbReference type="ChEBI" id="CHEBI:29105"/>
    </cofactor>
    <text evidence="13">Binds 1 zinc ion per subunit.</text>
</comment>
<evidence type="ECO:0000256" key="12">
    <source>
        <dbReference type="ARBA" id="ARBA00048057"/>
    </source>
</evidence>
<dbReference type="OrthoDB" id="191371at2759"/>
<evidence type="ECO:0000256" key="11">
    <source>
        <dbReference type="ARBA" id="ARBA00023180"/>
    </source>
</evidence>
<dbReference type="GO" id="GO:0005576">
    <property type="term" value="C:extracellular region"/>
    <property type="evidence" value="ECO:0007669"/>
    <property type="project" value="UniProtKB-SubCell"/>
</dbReference>
<dbReference type="GO" id="GO:0017040">
    <property type="term" value="F:N-acylsphingosine amidohydrolase activity"/>
    <property type="evidence" value="ECO:0007669"/>
    <property type="project" value="UniProtKB-UniRule"/>
</dbReference>
<evidence type="ECO:0000256" key="6">
    <source>
        <dbReference type="ARBA" id="ARBA00022729"/>
    </source>
</evidence>
<dbReference type="InterPro" id="IPR006823">
    <property type="entry name" value="Ceramidase_alk"/>
</dbReference>
<evidence type="ECO:0000313" key="19">
    <source>
        <dbReference type="Proteomes" id="UP000327439"/>
    </source>
</evidence>
<feature type="signal peptide" evidence="15">
    <location>
        <begin position="1"/>
        <end position="26"/>
    </location>
</feature>
<evidence type="ECO:0000256" key="7">
    <source>
        <dbReference type="ARBA" id="ARBA00022801"/>
    </source>
</evidence>
<dbReference type="InterPro" id="IPR031331">
    <property type="entry name" value="NEUT/ALK_ceramidase_C"/>
</dbReference>
<keyword evidence="9 14" id="KW-0746">Sphingolipid metabolism</keyword>
<feature type="binding site" evidence="13">
    <location>
        <position position="120"/>
    </location>
    <ligand>
        <name>Zn(2+)</name>
        <dbReference type="ChEBI" id="CHEBI:29105"/>
    </ligand>
</feature>
<evidence type="ECO:0000256" key="2">
    <source>
        <dbReference type="ARBA" id="ARBA00004555"/>
    </source>
</evidence>
<keyword evidence="7 14" id="KW-0378">Hydrolase</keyword>
<evidence type="ECO:0000256" key="10">
    <source>
        <dbReference type="ARBA" id="ARBA00023034"/>
    </source>
</evidence>
<dbReference type="GO" id="GO:0046514">
    <property type="term" value="P:ceramide catabolic process"/>
    <property type="evidence" value="ECO:0007669"/>
    <property type="project" value="InterPro"/>
</dbReference>
<evidence type="ECO:0000256" key="13">
    <source>
        <dbReference type="PIRSR" id="PIRSR606823-2"/>
    </source>
</evidence>
<dbReference type="Gene3D" id="2.60.40.2300">
    <property type="entry name" value="Neutral/alkaline non-lysosomal ceramidase, C-terminal domain"/>
    <property type="match status" value="1"/>
</dbReference>
<feature type="binding site" evidence="13">
    <location>
        <position position="535"/>
    </location>
    <ligand>
        <name>Zn(2+)</name>
        <dbReference type="ChEBI" id="CHEBI:29105"/>
    </ligand>
</feature>
<evidence type="ECO:0000256" key="9">
    <source>
        <dbReference type="ARBA" id="ARBA00022919"/>
    </source>
</evidence>
<dbReference type="GO" id="GO:0034599">
    <property type="term" value="P:cellular response to oxidative stress"/>
    <property type="evidence" value="ECO:0007669"/>
    <property type="project" value="UniProtKB-ARBA"/>
</dbReference>
<feature type="domain" description="Neutral/alkaline non-lysosomal ceramidase N-terminal" evidence="16">
    <location>
        <begin position="28"/>
        <end position="564"/>
    </location>
</feature>
<evidence type="ECO:0000256" key="4">
    <source>
        <dbReference type="ARBA" id="ARBA00009835"/>
    </source>
</evidence>
<comment type="subcellular location">
    <subcellularLocation>
        <location evidence="1">Endoplasmic reticulum</location>
    </subcellularLocation>
    <subcellularLocation>
        <location evidence="2">Golgi apparatus</location>
    </subcellularLocation>
    <subcellularLocation>
        <location evidence="3">Secreted</location>
    </subcellularLocation>
</comment>
<reference evidence="19" key="1">
    <citation type="journal article" date="2020" name="Nat. Genet.">
        <title>Genomic diversifications of five Gossypium allopolyploid species and their impact on cotton improvement.</title>
        <authorList>
            <person name="Chen Z.J."/>
            <person name="Sreedasyam A."/>
            <person name="Ando A."/>
            <person name="Song Q."/>
            <person name="De Santiago L.M."/>
            <person name="Hulse-Kemp A.M."/>
            <person name="Ding M."/>
            <person name="Ye W."/>
            <person name="Kirkbride R.C."/>
            <person name="Jenkins J."/>
            <person name="Plott C."/>
            <person name="Lovell J."/>
            <person name="Lin Y.M."/>
            <person name="Vaughn R."/>
            <person name="Liu B."/>
            <person name="Simpson S."/>
            <person name="Scheffler B.E."/>
            <person name="Wen L."/>
            <person name="Saski C.A."/>
            <person name="Grover C.E."/>
            <person name="Hu G."/>
            <person name="Conover J.L."/>
            <person name="Carlson J.W."/>
            <person name="Shu S."/>
            <person name="Boston L.B."/>
            <person name="Williams M."/>
            <person name="Peterson D.G."/>
            <person name="McGee K."/>
            <person name="Jones D.C."/>
            <person name="Wendel J.F."/>
            <person name="Stelly D.M."/>
            <person name="Grimwood J."/>
            <person name="Schmutz J."/>
        </authorList>
    </citation>
    <scope>NUCLEOTIDE SEQUENCE [LARGE SCALE GENOMIC DNA]</scope>
    <source>
        <strain evidence="19">cv. 3-79</strain>
    </source>
</reference>
<protein>
    <recommendedName>
        <fullName evidence="14">Neutral ceramidase</fullName>
        <ecNumber evidence="14">3.5.1.23</ecNumber>
    </recommendedName>
</protein>
<dbReference type="GO" id="GO:0042759">
    <property type="term" value="P:long-chain fatty acid biosynthetic process"/>
    <property type="evidence" value="ECO:0007669"/>
    <property type="project" value="TreeGrafter"/>
</dbReference>
<dbReference type="InterPro" id="IPR031329">
    <property type="entry name" value="NEUT/ALK_ceramidase_N"/>
</dbReference>
<evidence type="ECO:0000256" key="15">
    <source>
        <dbReference type="SAM" id="SignalP"/>
    </source>
</evidence>
<organism evidence="18 19">
    <name type="scientific">Gossypium barbadense</name>
    <name type="common">Sea Island cotton</name>
    <name type="synonym">Hibiscus barbadensis</name>
    <dbReference type="NCBI Taxonomy" id="3634"/>
    <lineage>
        <taxon>Eukaryota</taxon>
        <taxon>Viridiplantae</taxon>
        <taxon>Streptophyta</taxon>
        <taxon>Embryophyta</taxon>
        <taxon>Tracheophyta</taxon>
        <taxon>Spermatophyta</taxon>
        <taxon>Magnoliopsida</taxon>
        <taxon>eudicotyledons</taxon>
        <taxon>Gunneridae</taxon>
        <taxon>Pentapetalae</taxon>
        <taxon>rosids</taxon>
        <taxon>malvids</taxon>
        <taxon>Malvales</taxon>
        <taxon>Malvaceae</taxon>
        <taxon>Malvoideae</taxon>
        <taxon>Gossypium</taxon>
    </lineage>
</organism>
<feature type="domain" description="Neutral/alkaline non-lysosomal ceramidase C-terminal" evidence="17">
    <location>
        <begin position="566"/>
        <end position="733"/>
    </location>
</feature>
<evidence type="ECO:0000256" key="1">
    <source>
        <dbReference type="ARBA" id="ARBA00004240"/>
    </source>
</evidence>
<evidence type="ECO:0000256" key="14">
    <source>
        <dbReference type="RuleBase" id="RU366019"/>
    </source>
</evidence>
<evidence type="ECO:0000259" key="17">
    <source>
        <dbReference type="Pfam" id="PF17048"/>
    </source>
</evidence>
<feature type="binding site" evidence="13">
    <location>
        <position position="230"/>
    </location>
    <ligand>
        <name>Zn(2+)</name>
        <dbReference type="ChEBI" id="CHEBI:29105"/>
    </ligand>
</feature>
<dbReference type="PANTHER" id="PTHR12670:SF13">
    <property type="entry name" value="NEUTRAL CERAMIDASE"/>
    <property type="match status" value="1"/>
</dbReference>
<name>A0A5J5N9R6_GOSBA</name>
<evidence type="ECO:0000259" key="16">
    <source>
        <dbReference type="Pfam" id="PF04734"/>
    </source>
</evidence>
<dbReference type="EMBL" id="ML707525">
    <property type="protein sequence ID" value="KAB1669193.1"/>
    <property type="molecule type" value="Genomic_DNA"/>
</dbReference>
<keyword evidence="14" id="KW-0443">Lipid metabolism</keyword>
<keyword evidence="6 15" id="KW-0732">Signal</keyword>
<dbReference type="FunFam" id="2.60.40.2300:FF:000002">
    <property type="entry name" value="Neutral/alkaline non-lysosomal ceramidase"/>
    <property type="match status" value="1"/>
</dbReference>
<evidence type="ECO:0000256" key="8">
    <source>
        <dbReference type="ARBA" id="ARBA00022824"/>
    </source>
</evidence>
<dbReference type="Proteomes" id="UP000327439">
    <property type="component" value="Unassembled WGS sequence"/>
</dbReference>
<keyword evidence="19" id="KW-1185">Reference proteome</keyword>
<comment type="similarity">
    <text evidence="4 14">Belongs to the neutral ceramidase family.</text>
</comment>
<dbReference type="PANTHER" id="PTHR12670">
    <property type="entry name" value="CERAMIDASE"/>
    <property type="match status" value="1"/>
</dbReference>
<feature type="binding site" evidence="13">
    <location>
        <position position="492"/>
    </location>
    <ligand>
        <name>Zn(2+)</name>
        <dbReference type="ChEBI" id="CHEBI:29105"/>
    </ligand>
</feature>
<dbReference type="GO" id="GO:0046872">
    <property type="term" value="F:metal ion binding"/>
    <property type="evidence" value="ECO:0007669"/>
    <property type="project" value="UniProtKB-KW"/>
</dbReference>
<dbReference type="GO" id="GO:0005783">
    <property type="term" value="C:endoplasmic reticulum"/>
    <property type="evidence" value="ECO:0007669"/>
    <property type="project" value="UniProtKB-SubCell"/>
</dbReference>
<evidence type="ECO:0000256" key="3">
    <source>
        <dbReference type="ARBA" id="ARBA00004613"/>
    </source>
</evidence>
<keyword evidence="13" id="KW-0862">Zinc</keyword>
<dbReference type="GO" id="GO:0005794">
    <property type="term" value="C:Golgi apparatus"/>
    <property type="evidence" value="ECO:0007669"/>
    <property type="project" value="UniProtKB-SubCell"/>
</dbReference>
<keyword evidence="10" id="KW-0333">Golgi apparatus</keyword>
<keyword evidence="5" id="KW-0964">Secreted</keyword>
<dbReference type="Pfam" id="PF04734">
    <property type="entry name" value="Ceramidase_alk"/>
    <property type="match status" value="1"/>
</dbReference>
<proteinExistence type="inferred from homology"/>
<dbReference type="Pfam" id="PF17048">
    <property type="entry name" value="Ceramidse_alk_C"/>
    <property type="match status" value="1"/>
</dbReference>
<keyword evidence="11" id="KW-0325">Glycoprotein</keyword>
<sequence>MHKHQHLLPIFVALCAAFALIDEVDGEYLIGVGSYDMTGPTAGVNMMGYANIDQNTAGIHFRLRARTFIVAESSQGARFAFVNLDAGMASQLVTIKVLQRLKTRFGDLYTQENLAISGTHTHAGPAGYLQYVVYSVTSLGFINQTFDAIVTAIEQSIIQAHNNLKPGSILLNTGDVENAGINRSPSAYLFNPPEERARYTTNVDTTMTLLKLLDSASNRSIGAFSWFATHGTSMSRENRLISGDNKGAAARFFEDWFTFSNNSLSTRNTKFSTIQNISTLRNKAQKIKATGGKPCGKTTSQGFKVRKNDGSRFVGAFCQSNVGDVTPNVLGAFCTDTGKPCDFNHSSCNGNDQLCVGRGPGYPDEILSTKIIGERQFEKAMELFSSATNPLSGKIDYRHTCPAAVGAGFAAGTTDGPGVFGFQQGDTEINEMWKRLRDLLKEPSQYQVDCQKPKPVLLSTGEMFVPYAWAPAILPIQILRLGNFVILSVPGEFTTMAGRRLREAVKETLINNGNGEFDNETHVVMAGLTNTYSQYIATFEEYKQQRYEAASTLYGPHTLSAYIQEFKKLAKAMATGEQLGGTGLSPPDLSSVQLSLLQDPLGDSPPPGKRFGDMLQDVAQPKGGSFKKGDKPSATFWSANPRYDLLIEGTFAVVEMLQGERWVPVYDDDDFCLYFKWNVTVDNGSLYGLATIEWEVPEDAASGVYRLRHFGSSKKTKDSPNEFFTGASSAFTVS</sequence>
<dbReference type="GO" id="GO:0046512">
    <property type="term" value="P:sphingosine biosynthetic process"/>
    <property type="evidence" value="ECO:0007669"/>
    <property type="project" value="TreeGrafter"/>
</dbReference>
<keyword evidence="8" id="KW-0256">Endoplasmic reticulum</keyword>